<evidence type="ECO:0000313" key="3">
    <source>
        <dbReference type="Proteomes" id="UP000632138"/>
    </source>
</evidence>
<dbReference type="PANTHER" id="PTHR38011:SF2">
    <property type="entry name" value="BIFUNCTIONAL DEAMINASE-REDUCTASE DOMAIN PROTEIN"/>
    <property type="match status" value="1"/>
</dbReference>
<dbReference type="InterPro" id="IPR024072">
    <property type="entry name" value="DHFR-like_dom_sf"/>
</dbReference>
<gene>
    <name evidence="2" type="ORF">JIG36_30435</name>
</gene>
<protein>
    <submittedName>
        <fullName evidence="2">Dihydrofolate reductase</fullName>
    </submittedName>
</protein>
<dbReference type="Gene3D" id="3.40.430.10">
    <property type="entry name" value="Dihydrofolate Reductase, subunit A"/>
    <property type="match status" value="1"/>
</dbReference>
<dbReference type="RefSeq" id="WP_203379823.1">
    <property type="nucleotide sequence ID" value="NZ_JAENHP010000012.1"/>
</dbReference>
<dbReference type="Pfam" id="PF01872">
    <property type="entry name" value="RibD_C"/>
    <property type="match status" value="1"/>
</dbReference>
<dbReference type="InterPro" id="IPR050765">
    <property type="entry name" value="Riboflavin_Biosynth_HTPR"/>
</dbReference>
<comment type="caution">
    <text evidence="2">The sequence shown here is derived from an EMBL/GenBank/DDBJ whole genome shotgun (WGS) entry which is preliminary data.</text>
</comment>
<feature type="domain" description="Bacterial bifunctional deaminase-reductase C-terminal" evidence="1">
    <location>
        <begin position="4"/>
        <end position="180"/>
    </location>
</feature>
<accession>A0ABS2AJ37</accession>
<dbReference type="SUPFAM" id="SSF53597">
    <property type="entry name" value="Dihydrofolate reductase-like"/>
    <property type="match status" value="1"/>
</dbReference>
<sequence>MRDVVVVNSVSLDGVMQAPGTPTEDQTGGFPYGGWLAPLFDDEVGEFLSETMSKPFDLLLGRGTYDILAAYWPTAPEEAGAKPLNDATKYVASRGTPVLPWQHSVLLNGDVPAQVAALKQQDGPELQIHGSPELIDTLRRAGLIDRFRLVIAPIVLGSGKRLFTTAGALRVVDSRTTSGGVTLATYEPGGDVRTGTMA</sequence>
<reference evidence="2 3" key="1">
    <citation type="submission" date="2021-01" db="EMBL/GenBank/DDBJ databases">
        <title>Actinoplanes sp. nov. LDG1-06 isolated from lichen.</title>
        <authorList>
            <person name="Saeng-In P."/>
            <person name="Phongsopitanun W."/>
            <person name="Kanchanasin P."/>
            <person name="Yuki M."/>
            <person name="Kudo T."/>
            <person name="Ohkuma M."/>
            <person name="Tanasupawat S."/>
        </authorList>
    </citation>
    <scope>NUCLEOTIDE SEQUENCE [LARGE SCALE GENOMIC DNA]</scope>
    <source>
        <strain evidence="2 3">LDG1-06</strain>
    </source>
</reference>
<evidence type="ECO:0000313" key="2">
    <source>
        <dbReference type="EMBL" id="MBM2619837.1"/>
    </source>
</evidence>
<dbReference type="InterPro" id="IPR002734">
    <property type="entry name" value="RibDG_C"/>
</dbReference>
<dbReference type="PANTHER" id="PTHR38011">
    <property type="entry name" value="DIHYDROFOLATE REDUCTASE FAMILY PROTEIN (AFU_ORTHOLOGUE AFUA_8G06820)"/>
    <property type="match status" value="1"/>
</dbReference>
<dbReference type="EMBL" id="JAENHP010000012">
    <property type="protein sequence ID" value="MBM2619837.1"/>
    <property type="molecule type" value="Genomic_DNA"/>
</dbReference>
<proteinExistence type="predicted"/>
<organism evidence="2 3">
    <name type="scientific">Paractinoplanes ovalisporus</name>
    <dbReference type="NCBI Taxonomy" id="2810368"/>
    <lineage>
        <taxon>Bacteria</taxon>
        <taxon>Bacillati</taxon>
        <taxon>Actinomycetota</taxon>
        <taxon>Actinomycetes</taxon>
        <taxon>Micromonosporales</taxon>
        <taxon>Micromonosporaceae</taxon>
        <taxon>Paractinoplanes</taxon>
    </lineage>
</organism>
<name>A0ABS2AJ37_9ACTN</name>
<dbReference type="Proteomes" id="UP000632138">
    <property type="component" value="Unassembled WGS sequence"/>
</dbReference>
<keyword evidence="3" id="KW-1185">Reference proteome</keyword>
<evidence type="ECO:0000259" key="1">
    <source>
        <dbReference type="Pfam" id="PF01872"/>
    </source>
</evidence>